<dbReference type="AlphaFoldDB" id="A0A0L0KAL4"/>
<sequence length="275" mass="31049">MGAKKPRRNATAHKMVGAALAVLRLKAGYTQDKLAQAFGISLGSLTSYEQGRRPLPLDTAEQLDEFLGTGGVLAKLVKHLPDVDLIALWADEFLRELMGAIFISWYEVQVIPGILQTDRYAEAVFRSRVPAYDEEKIAEKLKERAERRAIVHRKQPPISSFVIWEPALRAPIGGREVWLEQLRYLRECCDLPNFMLQVLPLDRTNHAGLQGPFVLLETPDHDRLAYTDSQRGNQLITDPEDIGHLTQKYAMLRSQALNPDETRDLVDQILGEQGQ</sequence>
<organism evidence="2 3">
    <name type="scientific">Streptomyces acidiscabies</name>
    <dbReference type="NCBI Taxonomy" id="42234"/>
    <lineage>
        <taxon>Bacteria</taxon>
        <taxon>Bacillati</taxon>
        <taxon>Actinomycetota</taxon>
        <taxon>Actinomycetes</taxon>
        <taxon>Kitasatosporales</taxon>
        <taxon>Streptomycetaceae</taxon>
        <taxon>Streptomyces</taxon>
    </lineage>
</organism>
<dbReference type="InterPro" id="IPR010982">
    <property type="entry name" value="Lambda_DNA-bd_dom_sf"/>
</dbReference>
<evidence type="ECO:0000313" key="2">
    <source>
        <dbReference type="EMBL" id="KND34704.1"/>
    </source>
</evidence>
<dbReference type="SMART" id="SM00530">
    <property type="entry name" value="HTH_XRE"/>
    <property type="match status" value="1"/>
</dbReference>
<dbReference type="InterPro" id="IPR043917">
    <property type="entry name" value="DUF5753"/>
</dbReference>
<dbReference type="Gene3D" id="1.10.260.40">
    <property type="entry name" value="lambda repressor-like DNA-binding domains"/>
    <property type="match status" value="1"/>
</dbReference>
<dbReference type="GO" id="GO:0003677">
    <property type="term" value="F:DNA binding"/>
    <property type="evidence" value="ECO:0007669"/>
    <property type="project" value="UniProtKB-KW"/>
</dbReference>
<dbReference type="SUPFAM" id="SSF47413">
    <property type="entry name" value="lambda repressor-like DNA-binding domains"/>
    <property type="match status" value="1"/>
</dbReference>
<dbReference type="EMBL" id="JPPY01000103">
    <property type="protein sequence ID" value="KND34704.1"/>
    <property type="molecule type" value="Genomic_DNA"/>
</dbReference>
<dbReference type="Pfam" id="PF13560">
    <property type="entry name" value="HTH_31"/>
    <property type="match status" value="1"/>
</dbReference>
<evidence type="ECO:0000313" key="3">
    <source>
        <dbReference type="Proteomes" id="UP000037151"/>
    </source>
</evidence>
<protein>
    <submittedName>
        <fullName evidence="2">DNA-binding protein</fullName>
    </submittedName>
</protein>
<accession>A0A0L0KAL4</accession>
<comment type="caution">
    <text evidence="2">The sequence shown here is derived from an EMBL/GenBank/DDBJ whole genome shotgun (WGS) entry which is preliminary data.</text>
</comment>
<keyword evidence="2" id="KW-0238">DNA-binding</keyword>
<dbReference type="CDD" id="cd00093">
    <property type="entry name" value="HTH_XRE"/>
    <property type="match status" value="1"/>
</dbReference>
<dbReference type="InterPro" id="IPR001387">
    <property type="entry name" value="Cro/C1-type_HTH"/>
</dbReference>
<dbReference type="PATRIC" id="fig|42234.21.peg.3167"/>
<evidence type="ECO:0000259" key="1">
    <source>
        <dbReference type="PROSITE" id="PS50943"/>
    </source>
</evidence>
<dbReference type="PROSITE" id="PS50943">
    <property type="entry name" value="HTH_CROC1"/>
    <property type="match status" value="1"/>
</dbReference>
<dbReference type="Pfam" id="PF19054">
    <property type="entry name" value="DUF5753"/>
    <property type="match status" value="1"/>
</dbReference>
<reference evidence="3" key="1">
    <citation type="submission" date="2014-07" db="EMBL/GenBank/DDBJ databases">
        <title>Genome sequencing of plant-pathogenic Streptomyces species.</title>
        <authorList>
            <person name="Harrison J."/>
            <person name="Sapp M."/>
            <person name="Thwaites R."/>
            <person name="Studholme D.J."/>
        </authorList>
    </citation>
    <scope>NUCLEOTIDE SEQUENCE [LARGE SCALE GENOMIC DNA]</scope>
    <source>
        <strain evidence="3">NCPPB 4445</strain>
    </source>
</reference>
<dbReference type="Proteomes" id="UP000037151">
    <property type="component" value="Unassembled WGS sequence"/>
</dbReference>
<name>A0A0L0KAL4_9ACTN</name>
<feature type="domain" description="HTH cro/C1-type" evidence="1">
    <location>
        <begin position="20"/>
        <end position="73"/>
    </location>
</feature>
<gene>
    <name evidence="2" type="ORF">IQ63_15385</name>
</gene>
<proteinExistence type="predicted"/>